<evidence type="ECO:0000313" key="2">
    <source>
        <dbReference type="Proteomes" id="UP000236919"/>
    </source>
</evidence>
<sequence>MLPDHSEHGCETVNASPGGLMIKSAVAPYKGQRIVGYFSELGRIEGTVTRILRDRFAISVKSTMRKLEKTASTLTWLGNRDDLGLPDNRKHERISLTHAFSVVTLPDGRSAPARILDASMEGVAFATQLTIPPDISFKVGSRSARVTRVMNGGYAVAFARPISADEWHRDIVL</sequence>
<protein>
    <recommendedName>
        <fullName evidence="3">PilZ domain-containing protein</fullName>
    </recommendedName>
</protein>
<reference evidence="1 2" key="1">
    <citation type="submission" date="2018-01" db="EMBL/GenBank/DDBJ databases">
        <title>Genomic Encyclopedia of Type Strains, Phase III (KMG-III): the genomes of soil and plant-associated and newly described type strains.</title>
        <authorList>
            <person name="Whitman W."/>
        </authorList>
    </citation>
    <scope>NUCLEOTIDE SEQUENCE [LARGE SCALE GENOMIC DNA]</scope>
    <source>
        <strain evidence="1 2">1131</strain>
    </source>
</reference>
<name>A0A2S4LWY7_9HYPH</name>
<comment type="caution">
    <text evidence="1">The sequence shown here is derived from an EMBL/GenBank/DDBJ whole genome shotgun (WGS) entry which is preliminary data.</text>
</comment>
<proteinExistence type="predicted"/>
<dbReference type="AlphaFoldDB" id="A0A2S4LWY7"/>
<dbReference type="EMBL" id="PQFZ01000021">
    <property type="protein sequence ID" value="POR46967.1"/>
    <property type="molecule type" value="Genomic_DNA"/>
</dbReference>
<organism evidence="1 2">
    <name type="scientific">Bosea psychrotolerans</name>
    <dbReference type="NCBI Taxonomy" id="1871628"/>
    <lineage>
        <taxon>Bacteria</taxon>
        <taxon>Pseudomonadati</taxon>
        <taxon>Pseudomonadota</taxon>
        <taxon>Alphaproteobacteria</taxon>
        <taxon>Hyphomicrobiales</taxon>
        <taxon>Boseaceae</taxon>
        <taxon>Bosea</taxon>
    </lineage>
</organism>
<accession>A0A2S4LWY7</accession>
<keyword evidence="2" id="KW-1185">Reference proteome</keyword>
<evidence type="ECO:0000313" key="1">
    <source>
        <dbReference type="EMBL" id="POR46967.1"/>
    </source>
</evidence>
<dbReference type="Proteomes" id="UP000236919">
    <property type="component" value="Unassembled WGS sequence"/>
</dbReference>
<evidence type="ECO:0008006" key="3">
    <source>
        <dbReference type="Google" id="ProtNLM"/>
    </source>
</evidence>
<gene>
    <name evidence="1" type="ORF">CYD53_12152</name>
</gene>